<dbReference type="RefSeq" id="WP_091991442.1">
    <property type="nucleotide sequence ID" value="NZ_FOYV01000002.1"/>
</dbReference>
<evidence type="ECO:0008006" key="4">
    <source>
        <dbReference type="Google" id="ProtNLM"/>
    </source>
</evidence>
<keyword evidence="3" id="KW-1185">Reference proteome</keyword>
<feature type="region of interest" description="Disordered" evidence="1">
    <location>
        <begin position="142"/>
        <end position="166"/>
    </location>
</feature>
<accession>A0A1I6HLI0</accession>
<organism evidence="2 3">
    <name type="scientific">Marinobacter gudaonensis</name>
    <dbReference type="NCBI Taxonomy" id="375760"/>
    <lineage>
        <taxon>Bacteria</taxon>
        <taxon>Pseudomonadati</taxon>
        <taxon>Pseudomonadota</taxon>
        <taxon>Gammaproteobacteria</taxon>
        <taxon>Pseudomonadales</taxon>
        <taxon>Marinobacteraceae</taxon>
        <taxon>Marinobacter</taxon>
    </lineage>
</organism>
<dbReference type="InterPro" id="IPR016875">
    <property type="entry name" value="UCP028200"/>
</dbReference>
<sequence length="292" mass="33738">MDFHNDQRSRHARTCLLLVLVVGLAAGCSSTKLAYRYADWGIVWWVEDYISLTEQQKQRLNDDLETLRQWHCSAELPRYQDWLDELQADIDDGVPSRSAVAGHQQQLFGFFPPLLERATPVAANLLESLSDEQVRQLAENMERGQREREEEYLADTHSATAEARAERTTERVERWLGSLNAEQHQIVEDWSEDRGAQTEIWLEGRRNWQQALLTLLEEREQPDFRERLRQLIVNYEQARGQAYQAMMAESRVSMAGLMHDLLRASDTTTLAHLQDRAGELKNDFAVLACEPA</sequence>
<feature type="compositionally biased region" description="Basic and acidic residues" evidence="1">
    <location>
        <begin position="142"/>
        <end position="151"/>
    </location>
</feature>
<evidence type="ECO:0000313" key="3">
    <source>
        <dbReference type="Proteomes" id="UP000199290"/>
    </source>
</evidence>
<dbReference type="AlphaFoldDB" id="A0A1I6HLI0"/>
<dbReference type="Pfam" id="PF19795">
    <property type="entry name" value="DUF6279"/>
    <property type="match status" value="1"/>
</dbReference>
<dbReference type="PIRSF" id="PIRSF028200">
    <property type="entry name" value="UCP028200"/>
    <property type="match status" value="1"/>
</dbReference>
<reference evidence="3" key="1">
    <citation type="submission" date="2016-10" db="EMBL/GenBank/DDBJ databases">
        <authorList>
            <person name="Varghese N."/>
            <person name="Submissions S."/>
        </authorList>
    </citation>
    <scope>NUCLEOTIDE SEQUENCE [LARGE SCALE GENOMIC DNA]</scope>
    <source>
        <strain evidence="3">CGMCC 1.6294</strain>
    </source>
</reference>
<dbReference type="OrthoDB" id="5767052at2"/>
<proteinExistence type="predicted"/>
<dbReference type="EMBL" id="FOYV01000002">
    <property type="protein sequence ID" value="SFR55329.1"/>
    <property type="molecule type" value="Genomic_DNA"/>
</dbReference>
<dbReference type="STRING" id="375760.SAMN04488073_2739"/>
<evidence type="ECO:0000256" key="1">
    <source>
        <dbReference type="SAM" id="MobiDB-lite"/>
    </source>
</evidence>
<name>A0A1I6HLI0_9GAMM</name>
<evidence type="ECO:0000313" key="2">
    <source>
        <dbReference type="EMBL" id="SFR55329.1"/>
    </source>
</evidence>
<dbReference type="Proteomes" id="UP000199290">
    <property type="component" value="Unassembled WGS sequence"/>
</dbReference>
<protein>
    <recommendedName>
        <fullName evidence="4">DUF3549 domain-containing protein</fullName>
    </recommendedName>
</protein>
<gene>
    <name evidence="2" type="ORF">SAMN04488073_2739</name>
</gene>